<dbReference type="InterPro" id="IPR036236">
    <property type="entry name" value="Znf_C2H2_sf"/>
</dbReference>
<feature type="compositionally biased region" description="Low complexity" evidence="2">
    <location>
        <begin position="18"/>
        <end position="35"/>
    </location>
</feature>
<dbReference type="SUPFAM" id="SSF57667">
    <property type="entry name" value="beta-beta-alpha zinc fingers"/>
    <property type="match status" value="1"/>
</dbReference>
<comment type="caution">
    <text evidence="4">The sequence shown here is derived from an EMBL/GenBank/DDBJ whole genome shotgun (WGS) entry which is preliminary data.</text>
</comment>
<feature type="region of interest" description="Disordered" evidence="2">
    <location>
        <begin position="11"/>
        <end position="43"/>
    </location>
</feature>
<keyword evidence="1" id="KW-0862">Zinc</keyword>
<keyword evidence="5" id="KW-1185">Reference proteome</keyword>
<dbReference type="AlphaFoldDB" id="A0A5N5K157"/>
<name>A0A5N5K157_9ROSI</name>
<gene>
    <name evidence="4" type="ORF">DKX38_025216</name>
</gene>
<evidence type="ECO:0000259" key="3">
    <source>
        <dbReference type="PROSITE" id="PS50157"/>
    </source>
</evidence>
<feature type="domain" description="C2H2-type" evidence="3">
    <location>
        <begin position="46"/>
        <end position="73"/>
    </location>
</feature>
<proteinExistence type="predicted"/>
<evidence type="ECO:0000313" key="4">
    <source>
        <dbReference type="EMBL" id="KAB5520897.1"/>
    </source>
</evidence>
<organism evidence="4 5">
    <name type="scientific">Salix brachista</name>
    <dbReference type="NCBI Taxonomy" id="2182728"/>
    <lineage>
        <taxon>Eukaryota</taxon>
        <taxon>Viridiplantae</taxon>
        <taxon>Streptophyta</taxon>
        <taxon>Embryophyta</taxon>
        <taxon>Tracheophyta</taxon>
        <taxon>Spermatophyta</taxon>
        <taxon>Magnoliopsida</taxon>
        <taxon>eudicotyledons</taxon>
        <taxon>Gunneridae</taxon>
        <taxon>Pentapetalae</taxon>
        <taxon>rosids</taxon>
        <taxon>fabids</taxon>
        <taxon>Malpighiales</taxon>
        <taxon>Salicaceae</taxon>
        <taxon>Saliceae</taxon>
        <taxon>Salix</taxon>
    </lineage>
</organism>
<dbReference type="InterPro" id="IPR013087">
    <property type="entry name" value="Znf_C2H2_type"/>
</dbReference>
<feature type="region of interest" description="Disordered" evidence="2">
    <location>
        <begin position="284"/>
        <end position="304"/>
    </location>
</feature>
<reference evidence="5" key="1">
    <citation type="journal article" date="2019" name="Gigascience">
        <title>De novo genome assembly of the endangered Acer yangbiense, a plant species with extremely small populations endemic to Yunnan Province, China.</title>
        <authorList>
            <person name="Yang J."/>
            <person name="Wariss H.M."/>
            <person name="Tao L."/>
            <person name="Zhang R."/>
            <person name="Yun Q."/>
            <person name="Hollingsworth P."/>
            <person name="Dao Z."/>
            <person name="Luo G."/>
            <person name="Guo H."/>
            <person name="Ma Y."/>
            <person name="Sun W."/>
        </authorList>
    </citation>
    <scope>NUCLEOTIDE SEQUENCE [LARGE SCALE GENOMIC DNA]</scope>
    <source>
        <strain evidence="5">cv. br00</strain>
    </source>
</reference>
<keyword evidence="1" id="KW-0863">Zinc-finger</keyword>
<accession>A0A5N5K157</accession>
<sequence length="317" mass="35307">MADPSIFNFFNHQHQQYPSSSSSSPSSRPTKKSSTNLAQPSSSRHFPCLYCPRRFYTSQALGGHQNAHKRERAALRRNNNTLNTTISTDPSLIIPSPFLNHNLPPPASPPAVPFFNQYHRFHQQALDHPMMITSYQFPAPPSTNGVYVSAPHYGGFYGVSAAATSLDHDIIGSGYDLSTSTDNDDPNDPTNVDLTLRLDKLSGMVQNDMPQCLRDLGHYVRTYVAAHLKLHNQFDFHCTCELLTCPVHMHTHECMLERGELKRNEEEIVFAGTKLQQALRSQDTVQKKKVGKRSQLGSSNGKVNDVPHLISSILSGP</sequence>
<dbReference type="PROSITE" id="PS50157">
    <property type="entry name" value="ZINC_FINGER_C2H2_2"/>
    <property type="match status" value="1"/>
</dbReference>
<dbReference type="InterPro" id="IPR045320">
    <property type="entry name" value="JAGGED/SL1-like"/>
</dbReference>
<keyword evidence="1" id="KW-0479">Metal-binding</keyword>
<evidence type="ECO:0000256" key="1">
    <source>
        <dbReference type="PROSITE-ProRule" id="PRU00042"/>
    </source>
</evidence>
<evidence type="ECO:0000256" key="2">
    <source>
        <dbReference type="SAM" id="MobiDB-lite"/>
    </source>
</evidence>
<dbReference type="EMBL" id="VDCV01000016">
    <property type="protein sequence ID" value="KAB5520897.1"/>
    <property type="molecule type" value="Genomic_DNA"/>
</dbReference>
<dbReference type="PROSITE" id="PS00028">
    <property type="entry name" value="ZINC_FINGER_C2H2_1"/>
    <property type="match status" value="1"/>
</dbReference>
<dbReference type="PANTHER" id="PTHR45730">
    <property type="entry name" value="ZINC FINGER PROTEIN JAGGED"/>
    <property type="match status" value="1"/>
</dbReference>
<evidence type="ECO:0000313" key="5">
    <source>
        <dbReference type="Proteomes" id="UP000326939"/>
    </source>
</evidence>
<dbReference type="Proteomes" id="UP000326939">
    <property type="component" value="Chromosome 16"/>
</dbReference>
<dbReference type="GO" id="GO:0008270">
    <property type="term" value="F:zinc ion binding"/>
    <property type="evidence" value="ECO:0007669"/>
    <property type="project" value="UniProtKB-KW"/>
</dbReference>
<dbReference type="PANTHER" id="PTHR45730:SF109">
    <property type="entry name" value="ZINC FINGER PROTEIN KNUCKLES"/>
    <property type="match status" value="1"/>
</dbReference>
<protein>
    <recommendedName>
        <fullName evidence="3">C2H2-type domain-containing protein</fullName>
    </recommendedName>
</protein>
<dbReference type="GO" id="GO:0003700">
    <property type="term" value="F:DNA-binding transcription factor activity"/>
    <property type="evidence" value="ECO:0007669"/>
    <property type="project" value="InterPro"/>
</dbReference>